<evidence type="ECO:0000256" key="1">
    <source>
        <dbReference type="SAM" id="Phobius"/>
    </source>
</evidence>
<evidence type="ECO:0000313" key="3">
    <source>
        <dbReference type="Proteomes" id="UP001143480"/>
    </source>
</evidence>
<dbReference type="RefSeq" id="WP_271189442.1">
    <property type="nucleotide sequence ID" value="NZ_BSFP01000026.1"/>
</dbReference>
<dbReference type="AlphaFoldDB" id="A0A9W6NMA7"/>
<feature type="transmembrane region" description="Helical" evidence="1">
    <location>
        <begin position="190"/>
        <end position="211"/>
    </location>
</feature>
<name>A0A9W6NMA7_9ACTN</name>
<keyword evidence="1" id="KW-1133">Transmembrane helix</keyword>
<dbReference type="EMBL" id="BSFP01000026">
    <property type="protein sequence ID" value="GLL02830.1"/>
    <property type="molecule type" value="Genomic_DNA"/>
</dbReference>
<gene>
    <name evidence="2" type="ORF">GCM10017581_045720</name>
</gene>
<evidence type="ECO:0000313" key="2">
    <source>
        <dbReference type="EMBL" id="GLL02830.1"/>
    </source>
</evidence>
<reference evidence="2" key="2">
    <citation type="submission" date="2023-01" db="EMBL/GenBank/DDBJ databases">
        <authorList>
            <person name="Sun Q."/>
            <person name="Evtushenko L."/>
        </authorList>
    </citation>
    <scope>NUCLEOTIDE SEQUENCE</scope>
    <source>
        <strain evidence="2">VKM Ac-1321</strain>
    </source>
</reference>
<feature type="transmembrane region" description="Helical" evidence="1">
    <location>
        <begin position="132"/>
        <end position="152"/>
    </location>
</feature>
<feature type="transmembrane region" description="Helical" evidence="1">
    <location>
        <begin position="164"/>
        <end position="183"/>
    </location>
</feature>
<sequence>MSRAVRLVIALYPRHVRDQYGPEIADLLSRSRRPLRDLADVALCALAERMQALTYARLRPHVNATTGLIAAPVAFAGAYLLFYTLCAWIFAVVAAVAGASVTSESAGTVPAAAALPVAGGAIWLAGHARPPFTSALAPAGLAIGVLPVMLLVTDIGRWPMTAAVGAWGLTTGTVSTVAVALVRRGHRRRAVLAMAFGGLLACELAIAVYSLSVFDSLSVAIAAYPVTSLGINPGLIGDPTNRVADAMTILPALLTSCTAYALGLATTTRAGRPTTVPTQRGVA</sequence>
<keyword evidence="1" id="KW-0812">Transmembrane</keyword>
<feature type="transmembrane region" description="Helical" evidence="1">
    <location>
        <begin position="107"/>
        <end position="125"/>
    </location>
</feature>
<protein>
    <submittedName>
        <fullName evidence="2">Uncharacterized protein</fullName>
    </submittedName>
</protein>
<reference evidence="2" key="1">
    <citation type="journal article" date="2014" name="Int. J. Syst. Evol. Microbiol.">
        <title>Complete genome sequence of Corynebacterium casei LMG S-19264T (=DSM 44701T), isolated from a smear-ripened cheese.</title>
        <authorList>
            <consortium name="US DOE Joint Genome Institute (JGI-PGF)"/>
            <person name="Walter F."/>
            <person name="Albersmeier A."/>
            <person name="Kalinowski J."/>
            <person name="Ruckert C."/>
        </authorList>
    </citation>
    <scope>NUCLEOTIDE SEQUENCE</scope>
    <source>
        <strain evidence="2">VKM Ac-1321</strain>
    </source>
</reference>
<dbReference type="Proteomes" id="UP001143480">
    <property type="component" value="Unassembled WGS sequence"/>
</dbReference>
<organism evidence="2 3">
    <name type="scientific">Dactylosporangium matsuzakiense</name>
    <dbReference type="NCBI Taxonomy" id="53360"/>
    <lineage>
        <taxon>Bacteria</taxon>
        <taxon>Bacillati</taxon>
        <taxon>Actinomycetota</taxon>
        <taxon>Actinomycetes</taxon>
        <taxon>Micromonosporales</taxon>
        <taxon>Micromonosporaceae</taxon>
        <taxon>Dactylosporangium</taxon>
    </lineage>
</organism>
<keyword evidence="1" id="KW-0472">Membrane</keyword>
<feature type="transmembrane region" description="Helical" evidence="1">
    <location>
        <begin position="80"/>
        <end position="101"/>
    </location>
</feature>
<keyword evidence="3" id="KW-1185">Reference proteome</keyword>
<accession>A0A9W6NMA7</accession>
<comment type="caution">
    <text evidence="2">The sequence shown here is derived from an EMBL/GenBank/DDBJ whole genome shotgun (WGS) entry which is preliminary data.</text>
</comment>
<proteinExistence type="predicted"/>